<keyword evidence="1" id="KW-1030">Host cell inner membrane</keyword>
<feature type="coiled-coil region" evidence="10">
    <location>
        <begin position="79"/>
        <end position="106"/>
    </location>
</feature>
<name>A0A248SKS6_9CAUD</name>
<protein>
    <submittedName>
        <fullName evidence="12">Lysis protein</fullName>
    </submittedName>
</protein>
<evidence type="ECO:0000256" key="6">
    <source>
        <dbReference type="ARBA" id="ARBA00022968"/>
    </source>
</evidence>
<evidence type="ECO:0000313" key="13">
    <source>
        <dbReference type="Proteomes" id="UP000224252"/>
    </source>
</evidence>
<keyword evidence="8 11" id="KW-0472">Membrane</keyword>
<keyword evidence="6" id="KW-0735">Signal-anchor</keyword>
<keyword evidence="7 11" id="KW-1133">Transmembrane helix</keyword>
<accession>A0A248SKS6</accession>
<evidence type="ECO:0000256" key="3">
    <source>
        <dbReference type="ARBA" id="ARBA00022692"/>
    </source>
</evidence>
<dbReference type="InterPro" id="IPR004929">
    <property type="entry name" value="I-spanin"/>
</dbReference>
<evidence type="ECO:0000256" key="9">
    <source>
        <dbReference type="ARBA" id="ARBA00023142"/>
    </source>
</evidence>
<keyword evidence="13" id="KW-1185">Reference proteome</keyword>
<keyword evidence="9" id="KW-1188">Viral release from host cell</keyword>
<evidence type="ECO:0000313" key="12">
    <source>
        <dbReference type="EMBL" id="ASV45025.1"/>
    </source>
</evidence>
<evidence type="ECO:0000256" key="11">
    <source>
        <dbReference type="SAM" id="Phobius"/>
    </source>
</evidence>
<keyword evidence="9" id="KW-0578">Host cell lysis by virus</keyword>
<keyword evidence="2" id="KW-1032">Host cell membrane</keyword>
<evidence type="ECO:0000256" key="10">
    <source>
        <dbReference type="SAM" id="Coils"/>
    </source>
</evidence>
<keyword evidence="3 11" id="KW-0812">Transmembrane</keyword>
<evidence type="ECO:0000256" key="5">
    <source>
        <dbReference type="ARBA" id="ARBA00022870"/>
    </source>
</evidence>
<dbReference type="Pfam" id="PF03245">
    <property type="entry name" value="Phage_lysis"/>
    <property type="match status" value="1"/>
</dbReference>
<dbReference type="GO" id="GO:0044659">
    <property type="term" value="P:viral release from host cell by cytolysis"/>
    <property type="evidence" value="ECO:0007669"/>
    <property type="project" value="InterPro"/>
</dbReference>
<feature type="transmembrane region" description="Helical" evidence="11">
    <location>
        <begin position="6"/>
        <end position="30"/>
    </location>
</feature>
<evidence type="ECO:0000256" key="1">
    <source>
        <dbReference type="ARBA" id="ARBA00022445"/>
    </source>
</evidence>
<reference evidence="12 13" key="1">
    <citation type="submission" date="2017-08" db="EMBL/GenBank/DDBJ databases">
        <authorList>
            <person name="de Groot N.N."/>
        </authorList>
    </citation>
    <scope>NUCLEOTIDE SEQUENCE [LARGE SCALE GENOMIC DNA]</scope>
</reference>
<keyword evidence="5" id="KW-1043">Host membrane</keyword>
<evidence type="ECO:0000256" key="2">
    <source>
        <dbReference type="ARBA" id="ARBA00022511"/>
    </source>
</evidence>
<proteinExistence type="predicted"/>
<dbReference type="EMBL" id="MF612073">
    <property type="protein sequence ID" value="ASV45025.1"/>
    <property type="molecule type" value="Genomic_DNA"/>
</dbReference>
<evidence type="ECO:0000256" key="4">
    <source>
        <dbReference type="ARBA" id="ARBA00022852"/>
    </source>
</evidence>
<gene>
    <name evidence="12" type="ORF">SopranoGao_2</name>
</gene>
<sequence length="188" mass="20298">MTIPPLISAKITSAMCIICTLLGCLAVWYVQELRIDAKTSTLKTEHADEKAKWDREKIAITTKAQQDTAEALERQKQAQAAAAAADKEAQEKLANAERENAALRYDVATGNKRVRILEANLATANLAARQHAAGGSTSASSVGDGDGAELTAEAGSVVLDIRAGIQRRETKIEYLQSYINDVVKQCKR</sequence>
<dbReference type="Proteomes" id="UP000224252">
    <property type="component" value="Segment"/>
</dbReference>
<keyword evidence="10" id="KW-0175">Coiled coil</keyword>
<organism evidence="12 13">
    <name type="scientific">Klebsiella phage SopranoGao</name>
    <dbReference type="NCBI Taxonomy" id="2026944"/>
    <lineage>
        <taxon>Viruses</taxon>
        <taxon>Duplodnaviria</taxon>
        <taxon>Heunggongvirae</taxon>
        <taxon>Uroviricota</taxon>
        <taxon>Caudoviricetes</taxon>
        <taxon>Lastavirus</taxon>
        <taxon>Lastavirus sopranogao</taxon>
    </lineage>
</organism>
<evidence type="ECO:0000256" key="7">
    <source>
        <dbReference type="ARBA" id="ARBA00022989"/>
    </source>
</evidence>
<keyword evidence="4" id="KW-0204">Cytolysis</keyword>
<evidence type="ECO:0000256" key="8">
    <source>
        <dbReference type="ARBA" id="ARBA00023136"/>
    </source>
</evidence>